<sequence>MTKRGGPISELIWDPYSVRGPEVKSITGAMTKVQCSSVIFVLFTVIAILGLFLILIMMSNSGWTTADFQLQSSYEQRMLKFENVRLSLEASENKLKKVEDEKKNVLNKLELVSKKFLDTRIEFEKASKTAKRTKTEMDDRLHHALTEGSKVLASYHNTKSRADELEETLREVRGERRLVQTENEALAVKLGRAIEKGEAAEDEINKLKAYYGIQSDTPRGILVPQAHTAPVPKRKVIKAEVDPIQIIPEEELRTVREEMHRGHGHRKLPSNVLPRTREKSVFETVLVSPPTHQEHVQATNRDEV</sequence>
<dbReference type="EnsemblMetazoa" id="XM_011664066">
    <property type="protein sequence ID" value="XP_011662368"/>
    <property type="gene ID" value="LOC105437464"/>
</dbReference>
<keyword evidence="2" id="KW-0472">Membrane</keyword>
<accession>A0A7M7HJC5</accession>
<dbReference type="RefSeq" id="XP_011662368.1">
    <property type="nucleotide sequence ID" value="XM_011664066.2"/>
</dbReference>
<keyword evidence="2" id="KW-0812">Transmembrane</keyword>
<dbReference type="OMA" id="SELIWDP"/>
<evidence type="ECO:0000313" key="4">
    <source>
        <dbReference type="Proteomes" id="UP000007110"/>
    </source>
</evidence>
<feature type="transmembrane region" description="Helical" evidence="2">
    <location>
        <begin position="38"/>
        <end position="58"/>
    </location>
</feature>
<proteinExistence type="predicted"/>
<dbReference type="Proteomes" id="UP000007110">
    <property type="component" value="Unassembled WGS sequence"/>
</dbReference>
<reference evidence="3" key="2">
    <citation type="submission" date="2021-01" db="UniProtKB">
        <authorList>
            <consortium name="EnsemblMetazoa"/>
        </authorList>
    </citation>
    <scope>IDENTIFICATION</scope>
</reference>
<protein>
    <submittedName>
        <fullName evidence="3">Uncharacterized protein</fullName>
    </submittedName>
</protein>
<keyword evidence="4" id="KW-1185">Reference proteome</keyword>
<reference evidence="4" key="1">
    <citation type="submission" date="2015-02" db="EMBL/GenBank/DDBJ databases">
        <title>Genome sequencing for Strongylocentrotus purpuratus.</title>
        <authorList>
            <person name="Murali S."/>
            <person name="Liu Y."/>
            <person name="Vee V."/>
            <person name="English A."/>
            <person name="Wang M."/>
            <person name="Skinner E."/>
            <person name="Han Y."/>
            <person name="Muzny D.M."/>
            <person name="Worley K.C."/>
            <person name="Gibbs R.A."/>
        </authorList>
    </citation>
    <scope>NUCLEOTIDE SEQUENCE</scope>
</reference>
<dbReference type="InParanoid" id="A0A7M7HJC5"/>
<evidence type="ECO:0000256" key="1">
    <source>
        <dbReference type="SAM" id="Coils"/>
    </source>
</evidence>
<keyword evidence="2" id="KW-1133">Transmembrane helix</keyword>
<name>A0A7M7HJC5_STRPU</name>
<evidence type="ECO:0000313" key="3">
    <source>
        <dbReference type="EnsemblMetazoa" id="XP_011662368"/>
    </source>
</evidence>
<dbReference type="GeneID" id="105437464"/>
<dbReference type="OrthoDB" id="10115270at2759"/>
<dbReference type="KEGG" id="spu:105437464"/>
<feature type="coiled-coil region" evidence="1">
    <location>
        <begin position="155"/>
        <end position="182"/>
    </location>
</feature>
<organism evidence="3 4">
    <name type="scientific">Strongylocentrotus purpuratus</name>
    <name type="common">Purple sea urchin</name>
    <dbReference type="NCBI Taxonomy" id="7668"/>
    <lineage>
        <taxon>Eukaryota</taxon>
        <taxon>Metazoa</taxon>
        <taxon>Echinodermata</taxon>
        <taxon>Eleutherozoa</taxon>
        <taxon>Echinozoa</taxon>
        <taxon>Echinoidea</taxon>
        <taxon>Euechinoidea</taxon>
        <taxon>Echinacea</taxon>
        <taxon>Camarodonta</taxon>
        <taxon>Echinidea</taxon>
        <taxon>Strongylocentrotidae</taxon>
        <taxon>Strongylocentrotus</taxon>
    </lineage>
</organism>
<evidence type="ECO:0000256" key="2">
    <source>
        <dbReference type="SAM" id="Phobius"/>
    </source>
</evidence>
<dbReference type="AlphaFoldDB" id="A0A7M7HJC5"/>
<keyword evidence="1" id="KW-0175">Coiled coil</keyword>
<feature type="coiled-coil region" evidence="1">
    <location>
        <begin position="81"/>
        <end position="115"/>
    </location>
</feature>